<reference evidence="3 4" key="1">
    <citation type="submission" date="2019-03" db="EMBL/GenBank/DDBJ databases">
        <title>Single cell metagenomics reveals metabolic interactions within the superorganism composed of flagellate Streblomastix strix and complex community of Bacteroidetes bacteria on its surface.</title>
        <authorList>
            <person name="Treitli S.C."/>
            <person name="Kolisko M."/>
            <person name="Husnik F."/>
            <person name="Keeling P."/>
            <person name="Hampl V."/>
        </authorList>
    </citation>
    <scope>NUCLEOTIDE SEQUENCE [LARGE SCALE GENOMIC DNA]</scope>
    <source>
        <strain evidence="3">ST1C</strain>
    </source>
</reference>
<dbReference type="InterPro" id="IPR000086">
    <property type="entry name" value="NUDIX_hydrolase_dom"/>
</dbReference>
<dbReference type="EMBL" id="SNRW01020125">
    <property type="protein sequence ID" value="KAA6365754.1"/>
    <property type="molecule type" value="Genomic_DNA"/>
</dbReference>
<dbReference type="GO" id="GO:0000290">
    <property type="term" value="P:deadenylation-dependent decapping of nuclear-transcribed mRNA"/>
    <property type="evidence" value="ECO:0007669"/>
    <property type="project" value="TreeGrafter"/>
</dbReference>
<dbReference type="Pfam" id="PF00293">
    <property type="entry name" value="NUDIX"/>
    <property type="match status" value="1"/>
</dbReference>
<keyword evidence="1" id="KW-0378">Hydrolase</keyword>
<feature type="non-terminal residue" evidence="3">
    <location>
        <position position="1"/>
    </location>
</feature>
<evidence type="ECO:0000313" key="4">
    <source>
        <dbReference type="Proteomes" id="UP000324800"/>
    </source>
</evidence>
<dbReference type="Gene3D" id="3.90.79.10">
    <property type="entry name" value="Nucleoside Triphosphate Pyrophosphohydrolase"/>
    <property type="match status" value="1"/>
</dbReference>
<dbReference type="Proteomes" id="UP000324800">
    <property type="component" value="Unassembled WGS sequence"/>
</dbReference>
<sequence>FHPLPLLVQMIFFQAEVNVRKYYTDIHGTKRMCRRFNKEIQTMHARYQYHKSERVFTGKNTLLEFALELAEYSEILNDKFNGFQTWQFPKGKIEPGETGIQCYVREILEETGLNIENYITEQSKSSTTKENEHQLTMYVIFGVNDKLVLYPTVREETGRLECLLIND</sequence>
<dbReference type="SUPFAM" id="SSF55811">
    <property type="entry name" value="Nudix"/>
    <property type="match status" value="1"/>
</dbReference>
<evidence type="ECO:0000256" key="1">
    <source>
        <dbReference type="ARBA" id="ARBA00022801"/>
    </source>
</evidence>
<dbReference type="GO" id="GO:0016787">
    <property type="term" value="F:hydrolase activity"/>
    <property type="evidence" value="ECO:0007669"/>
    <property type="project" value="UniProtKB-KW"/>
</dbReference>
<dbReference type="PRINTS" id="PR00502">
    <property type="entry name" value="NUDIXFAMILY"/>
</dbReference>
<feature type="domain" description="Nudix hydrolase" evidence="2">
    <location>
        <begin position="3"/>
        <end position="167"/>
    </location>
</feature>
<evidence type="ECO:0000313" key="3">
    <source>
        <dbReference type="EMBL" id="KAA6365754.1"/>
    </source>
</evidence>
<name>A0A5J4U650_9EUKA</name>
<dbReference type="PANTHER" id="PTHR23114:SF17">
    <property type="entry name" value="M7GPPPN-MRNA HYDROLASE"/>
    <property type="match status" value="1"/>
</dbReference>
<dbReference type="PROSITE" id="PS51462">
    <property type="entry name" value="NUDIX"/>
    <property type="match status" value="1"/>
</dbReference>
<dbReference type="InterPro" id="IPR020476">
    <property type="entry name" value="Nudix_hydrolase"/>
</dbReference>
<dbReference type="AlphaFoldDB" id="A0A5J4U650"/>
<protein>
    <recommendedName>
        <fullName evidence="2">Nudix hydrolase domain-containing protein</fullName>
    </recommendedName>
</protein>
<dbReference type="InterPro" id="IPR015797">
    <property type="entry name" value="NUDIX_hydrolase-like_dom_sf"/>
</dbReference>
<dbReference type="PANTHER" id="PTHR23114">
    <property type="entry name" value="M7GPPPN-MRNA HYDROLASE"/>
    <property type="match status" value="1"/>
</dbReference>
<comment type="caution">
    <text evidence="3">The sequence shown here is derived from an EMBL/GenBank/DDBJ whole genome shotgun (WGS) entry which is preliminary data.</text>
</comment>
<dbReference type="GO" id="GO:0005737">
    <property type="term" value="C:cytoplasm"/>
    <property type="evidence" value="ECO:0007669"/>
    <property type="project" value="TreeGrafter"/>
</dbReference>
<gene>
    <name evidence="3" type="ORF">EZS28_038718</name>
</gene>
<evidence type="ECO:0000259" key="2">
    <source>
        <dbReference type="PROSITE" id="PS51462"/>
    </source>
</evidence>
<organism evidence="3 4">
    <name type="scientific">Streblomastix strix</name>
    <dbReference type="NCBI Taxonomy" id="222440"/>
    <lineage>
        <taxon>Eukaryota</taxon>
        <taxon>Metamonada</taxon>
        <taxon>Preaxostyla</taxon>
        <taxon>Oxymonadida</taxon>
        <taxon>Streblomastigidae</taxon>
        <taxon>Streblomastix</taxon>
    </lineage>
</organism>
<accession>A0A5J4U650</accession>
<proteinExistence type="predicted"/>
<dbReference type="OrthoDB" id="18996at2759"/>